<keyword evidence="5" id="KW-1185">Reference proteome</keyword>
<dbReference type="SMART" id="SM00717">
    <property type="entry name" value="SANT"/>
    <property type="match status" value="2"/>
</dbReference>
<name>A2DUD0_TRIV3</name>
<dbReference type="Pfam" id="PF13921">
    <property type="entry name" value="Myb_DNA-bind_6"/>
    <property type="match status" value="1"/>
</dbReference>
<feature type="domain" description="Myb-like" evidence="2">
    <location>
        <begin position="1"/>
        <end position="56"/>
    </location>
</feature>
<dbReference type="PANTHER" id="PTHR45614:SF69">
    <property type="entry name" value="CHROMOSOME UNDETERMINED SCAFFOLD_38, WHOLE GENOME SHOTGUN SEQUENCE"/>
    <property type="match status" value="1"/>
</dbReference>
<dbReference type="Gene3D" id="1.10.10.60">
    <property type="entry name" value="Homeodomain-like"/>
    <property type="match status" value="2"/>
</dbReference>
<dbReference type="KEGG" id="tva:4773975"/>
<reference evidence="4" key="1">
    <citation type="submission" date="2006-10" db="EMBL/GenBank/DDBJ databases">
        <authorList>
            <person name="Amadeo P."/>
            <person name="Zhao Q."/>
            <person name="Wortman J."/>
            <person name="Fraser-Liggett C."/>
            <person name="Carlton J."/>
        </authorList>
    </citation>
    <scope>NUCLEOTIDE SEQUENCE</scope>
    <source>
        <strain evidence="4">G3</strain>
    </source>
</reference>
<dbReference type="InterPro" id="IPR017930">
    <property type="entry name" value="Myb_dom"/>
</dbReference>
<dbReference type="eggNOG" id="KOG0048">
    <property type="taxonomic scope" value="Eukaryota"/>
</dbReference>
<dbReference type="RefSeq" id="XP_001328191.1">
    <property type="nucleotide sequence ID" value="XM_001328156.1"/>
</dbReference>
<evidence type="ECO:0000259" key="3">
    <source>
        <dbReference type="PROSITE" id="PS51294"/>
    </source>
</evidence>
<dbReference type="AlphaFoldDB" id="A2DUD0"/>
<evidence type="ECO:0000313" key="4">
    <source>
        <dbReference type="EMBL" id="EAY15968.1"/>
    </source>
</evidence>
<dbReference type="InterPro" id="IPR009057">
    <property type="entry name" value="Homeodomain-like_sf"/>
</dbReference>
<feature type="compositionally biased region" description="Polar residues" evidence="1">
    <location>
        <begin position="210"/>
        <end position="240"/>
    </location>
</feature>
<evidence type="ECO:0000259" key="2">
    <source>
        <dbReference type="PROSITE" id="PS50090"/>
    </source>
</evidence>
<evidence type="ECO:0000256" key="1">
    <source>
        <dbReference type="SAM" id="MobiDB-lite"/>
    </source>
</evidence>
<accession>A2DUD0</accession>
<dbReference type="GO" id="GO:0006355">
    <property type="term" value="P:regulation of DNA-templated transcription"/>
    <property type="evidence" value="ECO:0000318"/>
    <property type="project" value="GO_Central"/>
</dbReference>
<dbReference type="VEuPathDB" id="TrichDB:TVAG_262180"/>
<gene>
    <name evidence="4" type="ORF">TVAG_262180</name>
</gene>
<dbReference type="CDD" id="cd00167">
    <property type="entry name" value="SANT"/>
    <property type="match status" value="2"/>
</dbReference>
<dbReference type="SMR" id="A2DUD0"/>
<dbReference type="VEuPathDB" id="TrichDB:TVAGG3_0595820"/>
<dbReference type="OrthoDB" id="2143914at2759"/>
<sequence>MIDVKRQPWKPEEDSFLRNLVTETANPNWKDISRRVSEKFTQRSSKQCRDRYNNYLDPKIDTSSNVWSPEDDYVLAKMVLTYGNKWTAIAKLMPGKSENMVKNRWNSSLSKRAHYVGNMIIIDEHKGPGRTPKYPQHEEPRQCYSVPLFPQSISQFSSGNNTIITHQPIDTSWRNVKGVQSFMPPNFPRFHQPDQATSQSPEIPNPTQPNPEQSAKPEQSDPNAPKYSVQSFLNSAKETN</sequence>
<dbReference type="PROSITE" id="PS50090">
    <property type="entry name" value="MYB_LIKE"/>
    <property type="match status" value="2"/>
</dbReference>
<dbReference type="InterPro" id="IPR001005">
    <property type="entry name" value="SANT/Myb"/>
</dbReference>
<dbReference type="InParanoid" id="A2DUD0"/>
<dbReference type="GO" id="GO:0000981">
    <property type="term" value="F:DNA-binding transcription factor activity, RNA polymerase II-specific"/>
    <property type="evidence" value="ECO:0000318"/>
    <property type="project" value="GO_Central"/>
</dbReference>
<dbReference type="STRING" id="5722.A2DUD0"/>
<keyword evidence="4" id="KW-0238">DNA-binding</keyword>
<dbReference type="GO" id="GO:0000978">
    <property type="term" value="F:RNA polymerase II cis-regulatory region sequence-specific DNA binding"/>
    <property type="evidence" value="ECO:0000318"/>
    <property type="project" value="GO_Central"/>
</dbReference>
<organism evidence="4 5">
    <name type="scientific">Trichomonas vaginalis (strain ATCC PRA-98 / G3)</name>
    <dbReference type="NCBI Taxonomy" id="412133"/>
    <lineage>
        <taxon>Eukaryota</taxon>
        <taxon>Metamonada</taxon>
        <taxon>Parabasalia</taxon>
        <taxon>Trichomonadida</taxon>
        <taxon>Trichomonadidae</taxon>
        <taxon>Trichomonas</taxon>
    </lineage>
</organism>
<dbReference type="InterPro" id="IPR050560">
    <property type="entry name" value="MYB_TF"/>
</dbReference>
<dbReference type="Proteomes" id="UP000001542">
    <property type="component" value="Unassembled WGS sequence"/>
</dbReference>
<dbReference type="PROSITE" id="PS51294">
    <property type="entry name" value="HTH_MYB"/>
    <property type="match status" value="2"/>
</dbReference>
<feature type="domain" description="HTH myb-type" evidence="3">
    <location>
        <begin position="67"/>
        <end position="113"/>
    </location>
</feature>
<proteinExistence type="predicted"/>
<feature type="region of interest" description="Disordered" evidence="1">
    <location>
        <begin position="178"/>
        <end position="240"/>
    </location>
</feature>
<dbReference type="PANTHER" id="PTHR45614">
    <property type="entry name" value="MYB PROTEIN-RELATED"/>
    <property type="match status" value="1"/>
</dbReference>
<protein>
    <submittedName>
        <fullName evidence="4">Myb-like DNA-binding domain containing protein</fullName>
    </submittedName>
</protein>
<reference evidence="4" key="2">
    <citation type="journal article" date="2007" name="Science">
        <title>Draft genome sequence of the sexually transmitted pathogen Trichomonas vaginalis.</title>
        <authorList>
            <person name="Carlton J.M."/>
            <person name="Hirt R.P."/>
            <person name="Silva J.C."/>
            <person name="Delcher A.L."/>
            <person name="Schatz M."/>
            <person name="Zhao Q."/>
            <person name="Wortman J.R."/>
            <person name="Bidwell S.L."/>
            <person name="Alsmark U.C.M."/>
            <person name="Besteiro S."/>
            <person name="Sicheritz-Ponten T."/>
            <person name="Noel C.J."/>
            <person name="Dacks J.B."/>
            <person name="Foster P.G."/>
            <person name="Simillion C."/>
            <person name="Van de Peer Y."/>
            <person name="Miranda-Saavedra D."/>
            <person name="Barton G.J."/>
            <person name="Westrop G.D."/>
            <person name="Mueller S."/>
            <person name="Dessi D."/>
            <person name="Fiori P.L."/>
            <person name="Ren Q."/>
            <person name="Paulsen I."/>
            <person name="Zhang H."/>
            <person name="Bastida-Corcuera F.D."/>
            <person name="Simoes-Barbosa A."/>
            <person name="Brown M.T."/>
            <person name="Hayes R.D."/>
            <person name="Mukherjee M."/>
            <person name="Okumura C.Y."/>
            <person name="Schneider R."/>
            <person name="Smith A.J."/>
            <person name="Vanacova S."/>
            <person name="Villalvazo M."/>
            <person name="Haas B.J."/>
            <person name="Pertea M."/>
            <person name="Feldblyum T.V."/>
            <person name="Utterback T.R."/>
            <person name="Shu C.L."/>
            <person name="Osoegawa K."/>
            <person name="de Jong P.J."/>
            <person name="Hrdy I."/>
            <person name="Horvathova L."/>
            <person name="Zubacova Z."/>
            <person name="Dolezal P."/>
            <person name="Malik S.B."/>
            <person name="Logsdon J.M. Jr."/>
            <person name="Henze K."/>
            <person name="Gupta A."/>
            <person name="Wang C.C."/>
            <person name="Dunne R.L."/>
            <person name="Upcroft J.A."/>
            <person name="Upcroft P."/>
            <person name="White O."/>
            <person name="Salzberg S.L."/>
            <person name="Tang P."/>
            <person name="Chiu C.-H."/>
            <person name="Lee Y.-S."/>
            <person name="Embley T.M."/>
            <person name="Coombs G.H."/>
            <person name="Mottram J.C."/>
            <person name="Tachezy J."/>
            <person name="Fraser-Liggett C.M."/>
            <person name="Johnson P.J."/>
        </authorList>
    </citation>
    <scope>NUCLEOTIDE SEQUENCE [LARGE SCALE GENOMIC DNA]</scope>
    <source>
        <strain evidence="4">G3</strain>
    </source>
</reference>
<feature type="domain" description="Myb-like" evidence="2">
    <location>
        <begin position="59"/>
        <end position="109"/>
    </location>
</feature>
<feature type="domain" description="HTH myb-type" evidence="3">
    <location>
        <begin position="1"/>
        <end position="60"/>
    </location>
</feature>
<dbReference type="Pfam" id="PF00249">
    <property type="entry name" value="Myb_DNA-binding"/>
    <property type="match status" value="1"/>
</dbReference>
<dbReference type="GO" id="GO:0005634">
    <property type="term" value="C:nucleus"/>
    <property type="evidence" value="ECO:0000318"/>
    <property type="project" value="GO_Central"/>
</dbReference>
<dbReference type="SUPFAM" id="SSF46689">
    <property type="entry name" value="Homeodomain-like"/>
    <property type="match status" value="1"/>
</dbReference>
<evidence type="ECO:0000313" key="5">
    <source>
        <dbReference type="Proteomes" id="UP000001542"/>
    </source>
</evidence>
<dbReference type="EMBL" id="DS113248">
    <property type="protein sequence ID" value="EAY15968.1"/>
    <property type="molecule type" value="Genomic_DNA"/>
</dbReference>